<reference evidence="7 8" key="1">
    <citation type="submission" date="2019-01" db="EMBL/GenBank/DDBJ databases">
        <authorList>
            <consortium name="Pathogen Informatics"/>
        </authorList>
    </citation>
    <scope>NUCLEOTIDE SEQUENCE [LARGE SCALE GENOMIC DNA]</scope>
    <source>
        <strain evidence="7 8">NCTC10166</strain>
    </source>
</reference>
<keyword evidence="2 5" id="KW-0805">Transcription regulation</keyword>
<evidence type="ECO:0000256" key="4">
    <source>
        <dbReference type="ARBA" id="ARBA00023163"/>
    </source>
</evidence>
<dbReference type="NCBIfam" id="TIGR00331">
    <property type="entry name" value="hrcA"/>
    <property type="match status" value="1"/>
</dbReference>
<dbReference type="Pfam" id="PF01628">
    <property type="entry name" value="HrcA"/>
    <property type="match status" value="1"/>
</dbReference>
<sequence length="329" mass="38063">MSFASEKEKFYLKKIVENYISTGEAVASKTLKEAYNLNVSSSTIRSFMLNLEKKGFLEKSHISSGRIPTLKAYEYYANVLVNDNDEHWENKIINIFNKRRTSIDFTIEEAVNAISEITNLTIITSTSSDEERIRSISLTPIDKNSGVIILVTSTGRVENKTINFSKFVQKEDVKVAVRVFNERLYNVPIEEIEKIIKLLAPILSREIKNIDFVIQTFVQNIFNFKKYYKSEVFNKNDLILSKEISREKIAEILDLVEKKSIWESIEAKYNENNNLKIKIDSKETAFISKKMKDLDGNFKEITFIGAPKKIDYTMVLTTLKVLEKFLKKK</sequence>
<proteinExistence type="inferred from homology"/>
<organism evidence="7 8">
    <name type="scientific">Mesomycoplasma neurolyticum</name>
    <dbReference type="NCBI Taxonomy" id="2120"/>
    <lineage>
        <taxon>Bacteria</taxon>
        <taxon>Bacillati</taxon>
        <taxon>Mycoplasmatota</taxon>
        <taxon>Mycoplasmoidales</taxon>
        <taxon>Metamycoplasmataceae</taxon>
        <taxon>Mesomycoplasma</taxon>
    </lineage>
</organism>
<evidence type="ECO:0000256" key="2">
    <source>
        <dbReference type="ARBA" id="ARBA00023015"/>
    </source>
</evidence>
<dbReference type="InterPro" id="IPR036390">
    <property type="entry name" value="WH_DNA-bd_sf"/>
</dbReference>
<keyword evidence="1 5" id="KW-0678">Repressor</keyword>
<dbReference type="KEGG" id="mnu:NCTC10166_00665"/>
<evidence type="ECO:0000256" key="3">
    <source>
        <dbReference type="ARBA" id="ARBA00023016"/>
    </source>
</evidence>
<dbReference type="AlphaFoldDB" id="A0A449A621"/>
<evidence type="ECO:0000256" key="5">
    <source>
        <dbReference type="HAMAP-Rule" id="MF_00081"/>
    </source>
</evidence>
<dbReference type="OrthoDB" id="9783139at2"/>
<gene>
    <name evidence="5 7" type="primary">hrcA</name>
    <name evidence="7" type="ORF">NCTC10166_00665</name>
</gene>
<evidence type="ECO:0000313" key="8">
    <source>
        <dbReference type="Proteomes" id="UP000289440"/>
    </source>
</evidence>
<dbReference type="PANTHER" id="PTHR34824">
    <property type="entry name" value="HEAT-INDUCIBLE TRANSCRIPTION REPRESSOR HRCA"/>
    <property type="match status" value="1"/>
</dbReference>
<dbReference type="Gene3D" id="1.10.10.10">
    <property type="entry name" value="Winged helix-like DNA-binding domain superfamily/Winged helix DNA-binding domain"/>
    <property type="match status" value="1"/>
</dbReference>
<comment type="function">
    <text evidence="5">Negative regulator of class I heat shock genes (grpE-dnaK-dnaJ and groELS operons). Prevents heat-shock induction of these operons.</text>
</comment>
<comment type="similarity">
    <text evidence="5">Belongs to the HrcA family.</text>
</comment>
<feature type="domain" description="Heat-inducible transcription repressor HrcA C-terminal" evidence="6">
    <location>
        <begin position="106"/>
        <end position="314"/>
    </location>
</feature>
<name>A0A449A621_9BACT</name>
<dbReference type="SUPFAM" id="SSF55781">
    <property type="entry name" value="GAF domain-like"/>
    <property type="match status" value="1"/>
</dbReference>
<dbReference type="PANTHER" id="PTHR34824:SF1">
    <property type="entry name" value="HEAT-INDUCIBLE TRANSCRIPTION REPRESSOR HRCA"/>
    <property type="match status" value="1"/>
</dbReference>
<protein>
    <recommendedName>
        <fullName evidence="5">Heat-inducible transcription repressor HrcA</fullName>
    </recommendedName>
</protein>
<dbReference type="InterPro" id="IPR002571">
    <property type="entry name" value="HrcA"/>
</dbReference>
<keyword evidence="4 5" id="KW-0804">Transcription</keyword>
<dbReference type="Proteomes" id="UP000289440">
    <property type="component" value="Chromosome"/>
</dbReference>
<keyword evidence="8" id="KW-1185">Reference proteome</keyword>
<dbReference type="EMBL" id="LR214951">
    <property type="protein sequence ID" value="VEU59686.1"/>
    <property type="molecule type" value="Genomic_DNA"/>
</dbReference>
<evidence type="ECO:0000259" key="6">
    <source>
        <dbReference type="Pfam" id="PF01628"/>
    </source>
</evidence>
<dbReference type="SUPFAM" id="SSF46785">
    <property type="entry name" value="Winged helix' DNA-binding domain"/>
    <property type="match status" value="1"/>
</dbReference>
<evidence type="ECO:0000313" key="7">
    <source>
        <dbReference type="EMBL" id="VEU59686.1"/>
    </source>
</evidence>
<dbReference type="RefSeq" id="WP_129720059.1">
    <property type="nucleotide sequence ID" value="NZ_LR214951.1"/>
</dbReference>
<accession>A0A449A621</accession>
<dbReference type="GO" id="GO:0045892">
    <property type="term" value="P:negative regulation of DNA-templated transcription"/>
    <property type="evidence" value="ECO:0007669"/>
    <property type="project" value="UniProtKB-UniRule"/>
</dbReference>
<evidence type="ECO:0000256" key="1">
    <source>
        <dbReference type="ARBA" id="ARBA00022491"/>
    </source>
</evidence>
<dbReference type="InterPro" id="IPR036388">
    <property type="entry name" value="WH-like_DNA-bd_sf"/>
</dbReference>
<keyword evidence="3 5" id="KW-0346">Stress response</keyword>
<dbReference type="InterPro" id="IPR021153">
    <property type="entry name" value="HrcA_C"/>
</dbReference>
<dbReference type="PIRSF" id="PIRSF005485">
    <property type="entry name" value="HrcA"/>
    <property type="match status" value="1"/>
</dbReference>
<dbReference type="GO" id="GO:0003677">
    <property type="term" value="F:DNA binding"/>
    <property type="evidence" value="ECO:0007669"/>
    <property type="project" value="InterPro"/>
</dbReference>
<dbReference type="HAMAP" id="MF_00081">
    <property type="entry name" value="HrcA"/>
    <property type="match status" value="1"/>
</dbReference>